<feature type="region of interest" description="Disordered" evidence="1">
    <location>
        <begin position="962"/>
        <end position="988"/>
    </location>
</feature>
<sequence>MKSDTPLDYAFFQLSPKRSRCELFVSSAGKTEKLASGLVKPFVTHLKVAEEQATLAVQSIKLEVKQCKNAETWFTKGTLERFVRFVSTPEVLERVNTFDAEMSQLEAARRIYSQVILDVVHVANKTVDSRFEMDLQDCFTLVLPYFQLVETSDTPFSFPMAMEALSSLCRTPWARPKFQHIPSESFALISKSSGAKSNSMRSAWPNSKGGGGATTAADATKKELLRAIDVRLAEVRQDLTTACARAAAAGFTSDTVWELQLFADQFRAILLNDACNKFISLCQRRPDLMNSGKAVKDDAVRSSWGSDMSIDEDPTQKLHSGPKQSQHQHHENKNSIFRESDATKQHPEQSKPSMGQQPLKPSSVTFPSQFSRESSVDRDEDRECDRGSEKEKKAGSINQNQSSQTAQLTRRLSVQDRINLFENKQKETIGSGGKPVGKSAELRRMSSDVSSVPTVVEKAVLRRWSGASDMSIDLSGEKKDIESPLCTPSSSSVSQTKSEEQKALNDTPTSGKLELKNVTSRVGGSGSAYRIDPQILVGVVSGQEEVVKSKVGLNAGTLFTASSSYSEDASGSNKMTSTMGKVESDGGKDQTSVRTQNQSRSFSRDEDESLKDQIKSQIQLRSLPGVREEQFGSTDQRRFKGSFAGDEHGEIKEQVASESQIAGGKDLAVSQTQFGVEGVGSRSQLVSQFREPPRTTVDSGPLEGGSGVKVREASTAQYKGIEGDSFASQLQWRSFGEVEEGGKKDLGSSEKQPVNFTTKGEDSGLPRLKFQKKVSAPVKTKKLQARRKESSADYRNSRPDFSGKMVSEGQEDFGTVRTVSGEQVQRVRQSKGNQELNDELKMKANELEKLFAEHNLRVPGEQSSFVLRNKPGDMQVEQAASLPYRKPPAEIAPAQLPDKNTVAEPLRGSSNMSNVSVTPPMKMLDNQNYGDSVEQNFPEHGLSDDSRGKFYEKYMQKRDAKLREEWSSRRAEKEANLKAMQDSFERSREEMKKFSGFVDRQDSARIARRRAERLRSFNTRSYMKREQHPIDILQSEDEEDLSEFPEQIPFDHDRPYSEMTSLGDSALKNTQSKKLLVSKTSLSSTPRTSAVPAPRSAVKASNSSSGRRRMQSETPLTQSVPNFSDLRKESTKPSSGISKMTILPQGRNYSRSKSIGEEIPPVKDEKPRRIQSIRKSSAIPAEFKDLSSLDSEGIVLTQLKFDKEQTEHLYEKFPKNVEPKPFLRKGNGIGPGAGAVIAKIKASIASETMNNEEESYQLAFEPVEAVDAVKEEEEEESEVIFPEDPADMDNGEPRLSQESDKFNSGSESGDALRSFSPVDPSFVAELPAGTHSTFHPVGFVQDSPAESPVSWNSRIQHAFSYAHETSDVDASADSPIGSPSSLNSHSLNQAEADAAQMRKKWESAQKPVLVSHSSHSHSRKDVTKGIKRLLKFGRRSRGTESLVDWISATTSEGDDDTEDGRDPVNRSSEDLRKSRMGFSQGHPADDSFNESEFYSEQVQAFSIPAPPSDFKMREDHLSGSSFKGPSIVVPVLMCCIVKIESFCPTIFLFFVIIPEQGKRLEASITVSEKKGPDPSCFGSSPRIGCEG</sequence>
<feature type="region of interest" description="Disordered" evidence="1">
    <location>
        <begin position="738"/>
        <end position="809"/>
    </location>
</feature>
<feature type="compositionally biased region" description="Polar residues" evidence="1">
    <location>
        <begin position="1058"/>
        <end position="1069"/>
    </location>
</feature>
<proteinExistence type="predicted"/>
<feature type="region of interest" description="Disordered" evidence="1">
    <location>
        <begin position="1017"/>
        <end position="1169"/>
    </location>
</feature>
<feature type="compositionally biased region" description="Polar residues" evidence="1">
    <location>
        <begin position="925"/>
        <end position="935"/>
    </location>
</feature>
<feature type="compositionally biased region" description="Low complexity" evidence="1">
    <location>
        <begin position="483"/>
        <end position="496"/>
    </location>
</feature>
<feature type="region of interest" description="Disordered" evidence="1">
    <location>
        <begin position="292"/>
        <end position="409"/>
    </location>
</feature>
<comment type="caution">
    <text evidence="2">The sequence shown here is derived from an EMBL/GenBank/DDBJ whole genome shotgun (WGS) entry which is preliminary data.</text>
</comment>
<dbReference type="PANTHER" id="PTHR31008">
    <property type="entry name" value="COP1-INTERACTING PROTEIN-RELATED"/>
    <property type="match status" value="1"/>
</dbReference>
<reference evidence="2 3" key="1">
    <citation type="submission" date="2019-07" db="EMBL/GenBank/DDBJ databases">
        <title>De Novo Assembly of kiwifruit Actinidia rufa.</title>
        <authorList>
            <person name="Sugita-Konishi S."/>
            <person name="Sato K."/>
            <person name="Mori E."/>
            <person name="Abe Y."/>
            <person name="Kisaki G."/>
            <person name="Hamano K."/>
            <person name="Suezawa K."/>
            <person name="Otani M."/>
            <person name="Fukuda T."/>
            <person name="Manabe T."/>
            <person name="Gomi K."/>
            <person name="Tabuchi M."/>
            <person name="Akimitsu K."/>
            <person name="Kataoka I."/>
        </authorList>
    </citation>
    <scope>NUCLEOTIDE SEQUENCE [LARGE SCALE GENOMIC DNA]</scope>
    <source>
        <strain evidence="3">cv. Fuchu</strain>
    </source>
</reference>
<feature type="compositionally biased region" description="Polar residues" evidence="1">
    <location>
        <begin position="396"/>
        <end position="409"/>
    </location>
</feature>
<feature type="compositionally biased region" description="Basic and acidic residues" evidence="1">
    <location>
        <begin position="374"/>
        <end position="394"/>
    </location>
</feature>
<feature type="region of interest" description="Disordered" evidence="1">
    <location>
        <begin position="561"/>
        <end position="648"/>
    </location>
</feature>
<gene>
    <name evidence="2" type="ORF">Acr_11g0015180</name>
</gene>
<name>A0A7J0FET2_9ERIC</name>
<dbReference type="Proteomes" id="UP000585474">
    <property type="component" value="Unassembled WGS sequence"/>
</dbReference>
<feature type="compositionally biased region" description="Basic and acidic residues" evidence="1">
    <location>
        <begin position="626"/>
        <end position="638"/>
    </location>
</feature>
<feature type="compositionally biased region" description="Basic and acidic residues" evidence="1">
    <location>
        <begin position="962"/>
        <end position="976"/>
    </location>
</feature>
<keyword evidence="3" id="KW-1185">Reference proteome</keyword>
<evidence type="ECO:0000313" key="2">
    <source>
        <dbReference type="EMBL" id="GFY97212.1"/>
    </source>
</evidence>
<feature type="compositionally biased region" description="Basic and acidic residues" evidence="1">
    <location>
        <begin position="786"/>
        <end position="798"/>
    </location>
</feature>
<feature type="compositionally biased region" description="Basic and acidic residues" evidence="1">
    <location>
        <begin position="1460"/>
        <end position="1473"/>
    </location>
</feature>
<feature type="region of interest" description="Disordered" evidence="1">
    <location>
        <begin position="680"/>
        <end position="708"/>
    </location>
</feature>
<dbReference type="PANTHER" id="PTHR31008:SF15">
    <property type="entry name" value="GPI-ANCHORED ADHESIN-LIKE PROTEIN"/>
    <property type="match status" value="1"/>
</dbReference>
<feature type="compositionally biased region" description="Polar residues" evidence="1">
    <location>
        <begin position="749"/>
        <end position="758"/>
    </location>
</feature>
<organism evidence="2 3">
    <name type="scientific">Actinidia rufa</name>
    <dbReference type="NCBI Taxonomy" id="165716"/>
    <lineage>
        <taxon>Eukaryota</taxon>
        <taxon>Viridiplantae</taxon>
        <taxon>Streptophyta</taxon>
        <taxon>Embryophyta</taxon>
        <taxon>Tracheophyta</taxon>
        <taxon>Spermatophyta</taxon>
        <taxon>Magnoliopsida</taxon>
        <taxon>eudicotyledons</taxon>
        <taxon>Gunneridae</taxon>
        <taxon>Pentapetalae</taxon>
        <taxon>asterids</taxon>
        <taxon>Ericales</taxon>
        <taxon>Actinidiaceae</taxon>
        <taxon>Actinidia</taxon>
    </lineage>
</organism>
<feature type="region of interest" description="Disordered" evidence="1">
    <location>
        <begin position="469"/>
        <end position="517"/>
    </location>
</feature>
<feature type="compositionally biased region" description="Basic and acidic residues" evidence="1">
    <location>
        <begin position="328"/>
        <end position="349"/>
    </location>
</feature>
<accession>A0A7J0FET2</accession>
<feature type="region of interest" description="Disordered" evidence="1">
    <location>
        <begin position="1444"/>
        <end position="1482"/>
    </location>
</feature>
<feature type="compositionally biased region" description="Polar residues" evidence="1">
    <location>
        <begin position="589"/>
        <end position="601"/>
    </location>
</feature>
<feature type="region of interest" description="Disordered" evidence="1">
    <location>
        <begin position="423"/>
        <end position="452"/>
    </location>
</feature>
<feature type="compositionally biased region" description="Acidic residues" evidence="1">
    <location>
        <begin position="1034"/>
        <end position="1043"/>
    </location>
</feature>
<feature type="compositionally biased region" description="Polar residues" evidence="1">
    <location>
        <begin position="1112"/>
        <end position="1122"/>
    </location>
</feature>
<protein>
    <submittedName>
        <fullName evidence="2">Uncharacterized protein</fullName>
    </submittedName>
</protein>
<dbReference type="OrthoDB" id="767933at2759"/>
<feature type="compositionally biased region" description="Basic and acidic residues" evidence="1">
    <location>
        <begin position="1291"/>
        <end position="1301"/>
    </location>
</feature>
<feature type="compositionally biased region" description="Polar residues" evidence="1">
    <location>
        <begin position="908"/>
        <end position="917"/>
    </location>
</feature>
<feature type="compositionally biased region" description="Basic and acidic residues" evidence="1">
    <location>
        <begin position="1154"/>
        <end position="1168"/>
    </location>
</feature>
<feature type="region of interest" description="Disordered" evidence="1">
    <location>
        <begin position="1364"/>
        <end position="1422"/>
    </location>
</feature>
<feature type="compositionally biased region" description="Polar residues" evidence="1">
    <location>
        <begin position="350"/>
        <end position="373"/>
    </location>
</feature>
<evidence type="ECO:0000313" key="3">
    <source>
        <dbReference type="Proteomes" id="UP000585474"/>
    </source>
</evidence>
<evidence type="ECO:0000256" key="1">
    <source>
        <dbReference type="SAM" id="MobiDB-lite"/>
    </source>
</evidence>
<feature type="region of interest" description="Disordered" evidence="1">
    <location>
        <begin position="1268"/>
        <end position="1316"/>
    </location>
</feature>
<feature type="compositionally biased region" description="Low complexity" evidence="1">
    <location>
        <begin position="1070"/>
        <end position="1085"/>
    </location>
</feature>
<feature type="compositionally biased region" description="Low complexity" evidence="1">
    <location>
        <begin position="562"/>
        <end position="572"/>
    </location>
</feature>
<feature type="compositionally biased region" description="Polar residues" evidence="1">
    <location>
        <begin position="1377"/>
        <end position="1389"/>
    </location>
</feature>
<feature type="region of interest" description="Disordered" evidence="1">
    <location>
        <begin position="890"/>
        <end position="949"/>
    </location>
</feature>
<dbReference type="EMBL" id="BJWL01000011">
    <property type="protein sequence ID" value="GFY97212.1"/>
    <property type="molecule type" value="Genomic_DNA"/>
</dbReference>